<reference evidence="6" key="1">
    <citation type="submission" date="2022-08" db="EMBL/GenBank/DDBJ databases">
        <title>A Global Phylogenomic Analysis of the Shiitake Genus Lentinula.</title>
        <authorList>
            <consortium name="DOE Joint Genome Institute"/>
            <person name="Sierra-Patev S."/>
            <person name="Min B."/>
            <person name="Naranjo-Ortiz M."/>
            <person name="Looney B."/>
            <person name="Konkel Z."/>
            <person name="Slot J.C."/>
            <person name="Sakamoto Y."/>
            <person name="Steenwyk J.L."/>
            <person name="Rokas A."/>
            <person name="Carro J."/>
            <person name="Camarero S."/>
            <person name="Ferreira P."/>
            <person name="Molpeceres G."/>
            <person name="Ruiz-Duenas F.J."/>
            <person name="Serrano A."/>
            <person name="Henrissat B."/>
            <person name="Drula E."/>
            <person name="Hughes K.W."/>
            <person name="Mata J.L."/>
            <person name="Ishikawa N.K."/>
            <person name="Vargas-Isla R."/>
            <person name="Ushijima S."/>
            <person name="Smith C.A."/>
            <person name="Ahrendt S."/>
            <person name="Andreopoulos W."/>
            <person name="He G."/>
            <person name="Labutti K."/>
            <person name="Lipzen A."/>
            <person name="Ng V."/>
            <person name="Riley R."/>
            <person name="Sandor L."/>
            <person name="Barry K."/>
            <person name="Martinez A.T."/>
            <person name="Xiao Y."/>
            <person name="Gibbons J.G."/>
            <person name="Terashima K."/>
            <person name="Grigoriev I.V."/>
            <person name="Hibbett D.S."/>
        </authorList>
    </citation>
    <scope>NUCLEOTIDE SEQUENCE</scope>
    <source>
        <strain evidence="6">RHP3577 ss4</strain>
    </source>
</reference>
<keyword evidence="4" id="KW-0812">Transmembrane</keyword>
<protein>
    <recommendedName>
        <fullName evidence="5">Exonuclease domain-containing protein</fullName>
    </recommendedName>
</protein>
<dbReference type="PANTHER" id="PTHR23044:SF61">
    <property type="entry name" value="3'-5' EXORIBONUCLEASE 1-RELATED"/>
    <property type="match status" value="1"/>
</dbReference>
<dbReference type="PANTHER" id="PTHR23044">
    <property type="entry name" value="3'-5' EXONUCLEASE ERI1-RELATED"/>
    <property type="match status" value="1"/>
</dbReference>
<dbReference type="InterPro" id="IPR047201">
    <property type="entry name" value="ERI-1_3'hExo-like"/>
</dbReference>
<evidence type="ECO:0000256" key="2">
    <source>
        <dbReference type="ARBA" id="ARBA00022801"/>
    </source>
</evidence>
<proteinExistence type="predicted"/>
<gene>
    <name evidence="6" type="ORF">C8R41DRAFT_4733</name>
</gene>
<evidence type="ECO:0000313" key="6">
    <source>
        <dbReference type="EMBL" id="KAJ4501600.1"/>
    </source>
</evidence>
<dbReference type="InterPro" id="IPR012337">
    <property type="entry name" value="RNaseH-like_sf"/>
</dbReference>
<keyword evidence="3" id="KW-0269">Exonuclease</keyword>
<dbReference type="InterPro" id="IPR036397">
    <property type="entry name" value="RNaseH_sf"/>
</dbReference>
<evidence type="ECO:0000256" key="4">
    <source>
        <dbReference type="SAM" id="Phobius"/>
    </source>
</evidence>
<evidence type="ECO:0000313" key="7">
    <source>
        <dbReference type="Proteomes" id="UP001150217"/>
    </source>
</evidence>
<dbReference type="InterPro" id="IPR051274">
    <property type="entry name" value="3-5_Exoribonuclease"/>
</dbReference>
<dbReference type="Pfam" id="PF00929">
    <property type="entry name" value="RNase_T"/>
    <property type="match status" value="1"/>
</dbReference>
<accession>A0ABQ8W0X3</accession>
<keyword evidence="2" id="KW-0378">Hydrolase</keyword>
<dbReference type="Gene3D" id="3.30.420.10">
    <property type="entry name" value="Ribonuclease H-like superfamily/Ribonuclease H"/>
    <property type="match status" value="1"/>
</dbReference>
<dbReference type="CDD" id="cd06133">
    <property type="entry name" value="ERI-1_3'hExo_like"/>
    <property type="match status" value="1"/>
</dbReference>
<dbReference type="EMBL" id="JANVFT010000001">
    <property type="protein sequence ID" value="KAJ4501600.1"/>
    <property type="molecule type" value="Genomic_DNA"/>
</dbReference>
<keyword evidence="4" id="KW-1133">Transmembrane helix</keyword>
<feature type="transmembrane region" description="Helical" evidence="4">
    <location>
        <begin position="7"/>
        <end position="28"/>
    </location>
</feature>
<evidence type="ECO:0000259" key="5">
    <source>
        <dbReference type="Pfam" id="PF00929"/>
    </source>
</evidence>
<sequence>MLRSTDLLTVIFTVALIFFFCFILYPGLRQTVDMQERFIVQEGSSNSSTADNRPVGDAQDNRDELNIQESARTRQPYDVFLVVDVEGTCEAGSSFDHPNEIIEFPVCLMRWKDDKQRHELVVVDEFRSFVKPSWRPTLSRFCKELTGINQSQVNNAPTFGQVLESVSQFLVKHGVLDEGCCEPLLRFCWCSDGPYDVRDFVVKQCFISKIDMPSWLKGDVLDVKKMVTSWSIMQNHRGRKMKAMLTRNYPNRPSLNISSQLRVLGLPAFQGRKHSGIDVAPFKFFMSHHSHTDSNLFFQDAWNISRIISECARRNIRLQPNTRIDPNRRWSWMGKSGQILLQI</sequence>
<keyword evidence="1" id="KW-0540">Nuclease</keyword>
<evidence type="ECO:0000256" key="1">
    <source>
        <dbReference type="ARBA" id="ARBA00022722"/>
    </source>
</evidence>
<dbReference type="Proteomes" id="UP001150217">
    <property type="component" value="Unassembled WGS sequence"/>
</dbReference>
<feature type="domain" description="Exonuclease" evidence="5">
    <location>
        <begin position="82"/>
        <end position="176"/>
    </location>
</feature>
<comment type="caution">
    <text evidence="6">The sequence shown here is derived from an EMBL/GenBank/DDBJ whole genome shotgun (WGS) entry which is preliminary data.</text>
</comment>
<evidence type="ECO:0000256" key="3">
    <source>
        <dbReference type="ARBA" id="ARBA00022839"/>
    </source>
</evidence>
<keyword evidence="4" id="KW-0472">Membrane</keyword>
<name>A0ABQ8W0X3_9AGAR</name>
<keyword evidence="7" id="KW-1185">Reference proteome</keyword>
<dbReference type="SUPFAM" id="SSF53098">
    <property type="entry name" value="Ribonuclease H-like"/>
    <property type="match status" value="1"/>
</dbReference>
<dbReference type="InterPro" id="IPR013520">
    <property type="entry name" value="Ribonucl_H"/>
</dbReference>
<organism evidence="6 7">
    <name type="scientific">Lentinula lateritia</name>
    <dbReference type="NCBI Taxonomy" id="40482"/>
    <lineage>
        <taxon>Eukaryota</taxon>
        <taxon>Fungi</taxon>
        <taxon>Dikarya</taxon>
        <taxon>Basidiomycota</taxon>
        <taxon>Agaricomycotina</taxon>
        <taxon>Agaricomycetes</taxon>
        <taxon>Agaricomycetidae</taxon>
        <taxon>Agaricales</taxon>
        <taxon>Marasmiineae</taxon>
        <taxon>Omphalotaceae</taxon>
        <taxon>Lentinula</taxon>
    </lineage>
</organism>